<evidence type="ECO:0000313" key="1">
    <source>
        <dbReference type="EMBL" id="RZF63159.1"/>
    </source>
</evidence>
<protein>
    <submittedName>
        <fullName evidence="1">Uncharacterized protein</fullName>
    </submittedName>
</protein>
<organism evidence="1 2">
    <name type="scientific">Sphingomonas populi</name>
    <dbReference type="NCBI Taxonomy" id="2484750"/>
    <lineage>
        <taxon>Bacteria</taxon>
        <taxon>Pseudomonadati</taxon>
        <taxon>Pseudomonadota</taxon>
        <taxon>Alphaproteobacteria</taxon>
        <taxon>Sphingomonadales</taxon>
        <taxon>Sphingomonadaceae</taxon>
        <taxon>Sphingomonas</taxon>
    </lineage>
</organism>
<comment type="caution">
    <text evidence="1">The sequence shown here is derived from an EMBL/GenBank/DDBJ whole genome shotgun (WGS) entry which is preliminary data.</text>
</comment>
<gene>
    <name evidence="1" type="ORF">EWE75_17760</name>
</gene>
<proteinExistence type="predicted"/>
<keyword evidence="2" id="KW-1185">Reference proteome</keyword>
<dbReference type="AlphaFoldDB" id="A0A4Q6Y1L1"/>
<evidence type="ECO:0000313" key="2">
    <source>
        <dbReference type="Proteomes" id="UP000292085"/>
    </source>
</evidence>
<dbReference type="EMBL" id="SGIS01000031">
    <property type="protein sequence ID" value="RZF63159.1"/>
    <property type="molecule type" value="Genomic_DNA"/>
</dbReference>
<reference evidence="1 2" key="1">
    <citation type="submission" date="2019-02" db="EMBL/GenBank/DDBJ databases">
        <authorList>
            <person name="Li Y."/>
        </authorList>
    </citation>
    <scope>NUCLEOTIDE SEQUENCE [LARGE SCALE GENOMIC DNA]</scope>
    <source>
        <strain evidence="1 2">3-7</strain>
    </source>
</reference>
<dbReference type="RefSeq" id="WP_130159446.1">
    <property type="nucleotide sequence ID" value="NZ_SGIS01000031.1"/>
</dbReference>
<sequence length="101" mass="10833">MTIKAIGAASPDWGLDDLAAFIWGNEIVWGQASQIGNDGETTVVVFDRSHVPVPTDNTVHVAVVREADDAPANAKALLCSGEAIFRAEQDREVTAVKVFRI</sequence>
<accession>A0A4Q6Y1L1</accession>
<dbReference type="Proteomes" id="UP000292085">
    <property type="component" value="Unassembled WGS sequence"/>
</dbReference>
<name>A0A4Q6Y1L1_9SPHN</name>